<dbReference type="Pfam" id="PF25862">
    <property type="entry name" value="PglZ_1st"/>
    <property type="match status" value="1"/>
</dbReference>
<dbReference type="EMBL" id="JAAZHI010000003">
    <property type="protein sequence ID" value="NLA54711.1"/>
    <property type="molecule type" value="Genomic_DNA"/>
</dbReference>
<dbReference type="InterPro" id="IPR058880">
    <property type="entry name" value="PglZ_N"/>
</dbReference>
<feature type="domain" description="Alkaline phosphatase-like protein PglZ C-terminal" evidence="4">
    <location>
        <begin position="865"/>
        <end position="964"/>
    </location>
</feature>
<dbReference type="InterPro" id="IPR058881">
    <property type="entry name" value="PglZ_2nd"/>
</dbReference>
<evidence type="ECO:0000259" key="3">
    <source>
        <dbReference type="Pfam" id="PF25862"/>
    </source>
</evidence>
<feature type="region of interest" description="Disordered" evidence="1">
    <location>
        <begin position="712"/>
        <end position="737"/>
    </location>
</feature>
<dbReference type="Pfam" id="PF25863">
    <property type="entry name" value="PglZ_C"/>
    <property type="match status" value="1"/>
</dbReference>
<dbReference type="Pfam" id="PF08665">
    <property type="entry name" value="PglZ"/>
    <property type="match status" value="1"/>
</dbReference>
<feature type="region of interest" description="Disordered" evidence="1">
    <location>
        <begin position="822"/>
        <end position="863"/>
    </location>
</feature>
<organism evidence="5 6">
    <name type="scientific">Corynebacterium humireducens</name>
    <dbReference type="NCBI Taxonomy" id="1223514"/>
    <lineage>
        <taxon>Bacteria</taxon>
        <taxon>Bacillati</taxon>
        <taxon>Actinomycetota</taxon>
        <taxon>Actinomycetes</taxon>
        <taxon>Mycobacteriales</taxon>
        <taxon>Corynebacteriaceae</taxon>
        <taxon>Corynebacterium</taxon>
    </lineage>
</organism>
<evidence type="ECO:0000313" key="5">
    <source>
        <dbReference type="EMBL" id="NLA54711.1"/>
    </source>
</evidence>
<dbReference type="InterPro" id="IPR017850">
    <property type="entry name" value="Alkaline_phosphatase_core_sf"/>
</dbReference>
<comment type="caution">
    <text evidence="5">The sequence shown here is derived from an EMBL/GenBank/DDBJ whole genome shotgun (WGS) entry which is preliminary data.</text>
</comment>
<sequence length="965" mass="101594">MTTTQREERQLAGSITMPVVRAMLDDAAAHDYGPAHRDAASVLGIYADPASIEPTTLEHHGVPVHVVPCIYALAVRQALLAHKPGSWLVVVTDRPEEDLGVGILAHLAGHKLRTPDPWDSVRQQFAATGLEAPLYAQPGSRALANGLLLCRPEEGWPPAPAGTLTRDPALASVGRAWLDVPRRSLDALGVLRWTATPGLNGRIADLRALAGDELTDATLSWICSGAGAAGPPLQHLLRRGEVQDAVPLGLVLALLVPPTDDPGAPGQPHGAGERHTRELGLARLAHRWQGTPPTPEALRSLGSSATQVVSDLMRDRTTRDQARQLLHRADALLSEIDATDLSVYSPVLPSGLGARLLTVTDQLRTAIYGLTERAGEPAEVADQVARHTSGIESAWAAVGRHVLGDPEGTGMTDARLAPVHAAVRLSRWLALPPEPMGTDLASLALRQGTTDAWVDAAVNDAHEGVADPRLAEGLTSVLGLVQAVRDTHDRAFAEALARSVRDDAGSVEGYLTPPGGTDRVWLLEHLLRGVVVPIAKATRTLLLVLDGMSTGVATEIVDDVLARGEGWQEALLPQAHVRATGLAVLPSLTEVSRASLLCGELTIGGQDREQSGYAALVSALGLRSPKIFHKKPLDSSQPGFAVADDVALEISDGDQQLVTCVLNTIDDALDRSDPAGTVWTADAVKHLRPLLERALAAGRTVVLTADHGHVVERRQGTQRSVPDISSGRSRAATPPPGMDEMLVTGTRVLKHEGHAVLPTSERLRYGPLKAGYHGGATPAEVVVPVVVLVPGTEAPAGSGLQLARTTQTPRWWTVAPTEAATVQVEAQPARARRKASKPSPPPQEDALFETPSAGAQPVTPSATREVSVGEAVVSSEVFGQQKAVAGRLSLDDTQVRAALEALATAPGTRLSGTQLAGVLGIPPALVRGAAAQLSQLLNVESYPVLRTEGTTVILDVPLLREQFGG</sequence>
<name>A0A7X6PKR3_9CORY</name>
<evidence type="ECO:0000259" key="4">
    <source>
        <dbReference type="Pfam" id="PF25863"/>
    </source>
</evidence>
<dbReference type="SUPFAM" id="SSF53649">
    <property type="entry name" value="Alkaline phosphatase-like"/>
    <property type="match status" value="1"/>
</dbReference>
<accession>A0A7X6PKR3</accession>
<dbReference type="InterPro" id="IPR058882">
    <property type="entry name" value="PglZ_C"/>
</dbReference>
<evidence type="ECO:0000259" key="2">
    <source>
        <dbReference type="Pfam" id="PF25861"/>
    </source>
</evidence>
<dbReference type="Proteomes" id="UP000557899">
    <property type="component" value="Unassembled WGS sequence"/>
</dbReference>
<dbReference type="Pfam" id="PF25861">
    <property type="entry name" value="PglZ_2nd"/>
    <property type="match status" value="1"/>
</dbReference>
<proteinExistence type="predicted"/>
<dbReference type="NCBIfam" id="NF033446">
    <property type="entry name" value="BREX_PglZ_2"/>
    <property type="match status" value="1"/>
</dbReference>
<dbReference type="AlphaFoldDB" id="A0A7X6PKR3"/>
<dbReference type="InterPro" id="IPR047992">
    <property type="entry name" value="BREX_PglZ"/>
</dbReference>
<feature type="domain" description="Alkaline phosphatase-like protein PglZ second" evidence="2">
    <location>
        <begin position="186"/>
        <end position="347"/>
    </location>
</feature>
<gene>
    <name evidence="5" type="primary">pglZ</name>
    <name evidence="5" type="ORF">GX859_00195</name>
</gene>
<feature type="domain" description="Alkaline phosphatase-like protein PglZ N-terminal" evidence="3">
    <location>
        <begin position="35"/>
        <end position="116"/>
    </location>
</feature>
<evidence type="ECO:0000256" key="1">
    <source>
        <dbReference type="SAM" id="MobiDB-lite"/>
    </source>
</evidence>
<reference evidence="5 6" key="1">
    <citation type="journal article" date="2020" name="Biotechnol. Biofuels">
        <title>New insights from the biogas microbiome by comprehensive genome-resolved metagenomics of nearly 1600 species originating from multiple anaerobic digesters.</title>
        <authorList>
            <person name="Campanaro S."/>
            <person name="Treu L."/>
            <person name="Rodriguez-R L.M."/>
            <person name="Kovalovszki A."/>
            <person name="Ziels R.M."/>
            <person name="Maus I."/>
            <person name="Zhu X."/>
            <person name="Kougias P.G."/>
            <person name="Basile A."/>
            <person name="Luo G."/>
            <person name="Schluter A."/>
            <person name="Konstantinidis K.T."/>
            <person name="Angelidaki I."/>
        </authorList>
    </citation>
    <scope>NUCLEOTIDE SEQUENCE [LARGE SCALE GENOMIC DNA]</scope>
    <source>
        <strain evidence="5">AS15tlH2ME_198</strain>
    </source>
</reference>
<protein>
    <submittedName>
        <fullName evidence="5">BREX-2 system phosphatase PglZ</fullName>
    </submittedName>
</protein>
<evidence type="ECO:0000313" key="6">
    <source>
        <dbReference type="Proteomes" id="UP000557899"/>
    </source>
</evidence>